<dbReference type="GO" id="GO:0005524">
    <property type="term" value="F:ATP binding"/>
    <property type="evidence" value="ECO:0007669"/>
    <property type="project" value="InterPro"/>
</dbReference>
<dbReference type="PROSITE" id="PS00108">
    <property type="entry name" value="PROTEIN_KINASE_ST"/>
    <property type="match status" value="1"/>
</dbReference>
<dbReference type="InterPro" id="IPR050235">
    <property type="entry name" value="CK1_Ser-Thr_kinase"/>
</dbReference>
<protein>
    <recommendedName>
        <fullName evidence="1">non-specific serine/threonine protein kinase</fullName>
        <ecNumber evidence="1">2.7.11.1</ecNumber>
    </recommendedName>
</protein>
<evidence type="ECO:0000256" key="1">
    <source>
        <dbReference type="ARBA" id="ARBA00012513"/>
    </source>
</evidence>
<dbReference type="InterPro" id="IPR008271">
    <property type="entry name" value="Ser/Thr_kinase_AS"/>
</dbReference>
<dbReference type="SMART" id="SM00220">
    <property type="entry name" value="S_TKc"/>
    <property type="match status" value="1"/>
</dbReference>
<keyword evidence="3" id="KW-0808">Transferase</keyword>
<proteinExistence type="predicted"/>
<dbReference type="Pfam" id="PF00069">
    <property type="entry name" value="Pkinase"/>
    <property type="match status" value="1"/>
</dbReference>
<dbReference type="Gene3D" id="3.30.200.20">
    <property type="entry name" value="Phosphorylase Kinase, domain 1"/>
    <property type="match status" value="1"/>
</dbReference>
<organism evidence="3">
    <name type="scientific">Florenciella sp. virus SA2</name>
    <dbReference type="NCBI Taxonomy" id="3240092"/>
    <lineage>
        <taxon>Viruses</taxon>
    </lineage>
</organism>
<evidence type="ECO:0000313" key="3">
    <source>
        <dbReference type="EMBL" id="XDO02034.1"/>
    </source>
</evidence>
<dbReference type="InterPro" id="IPR011009">
    <property type="entry name" value="Kinase-like_dom_sf"/>
</dbReference>
<feature type="domain" description="Protein kinase" evidence="2">
    <location>
        <begin position="11"/>
        <end position="248"/>
    </location>
</feature>
<gene>
    <name evidence="3" type="ORF">FloV-SA2_00215</name>
</gene>
<dbReference type="GO" id="GO:0004674">
    <property type="term" value="F:protein serine/threonine kinase activity"/>
    <property type="evidence" value="ECO:0007669"/>
    <property type="project" value="UniProtKB-EC"/>
</dbReference>
<accession>A0AB39JBH3</accession>
<dbReference type="PANTHER" id="PTHR11909">
    <property type="entry name" value="CASEIN KINASE-RELATED"/>
    <property type="match status" value="1"/>
</dbReference>
<name>A0AB39JBH3_9VIRU</name>
<sequence>MTSKIIIQDKYELISIINNGGFSKIYKGKHIYKDKYVAIKFDFNEISKHLIYNEIDIYLDLLKHRGNFFINIKTFGKIENKNYIIMDYIPDTIEHYVDKNIDKLDSKNVLKELINIIKHFHYYGYVHRDIKPDNVLVKNNKLYLIDFGLATKRNRQKYNNFIGNRLFSSYQVYLDEYEYRKRDDIISCYYIIFYLFSNKLLPWKSLYINDKSKEKLIYYNIKKNSNFELFYKDKNLTDIIKEYNNMHI</sequence>
<dbReference type="EC" id="2.7.11.1" evidence="1"/>
<reference evidence="3" key="1">
    <citation type="submission" date="2024-03" db="EMBL/GenBank/DDBJ databases">
        <title>Eukaryotic viruses encode the ribosomal protein eL40.</title>
        <authorList>
            <person name="Thomy J."/>
            <person name="Schvarcz C.R."/>
            <person name="McBeain K.A."/>
            <person name="Edwards K.F."/>
            <person name="Steward G.F."/>
        </authorList>
    </citation>
    <scope>NUCLEOTIDE SEQUENCE</scope>
    <source>
        <strain evidence="3">FloV-SA2</strain>
    </source>
</reference>
<keyword evidence="3" id="KW-0418">Kinase</keyword>
<dbReference type="Gene3D" id="1.10.510.10">
    <property type="entry name" value="Transferase(Phosphotransferase) domain 1"/>
    <property type="match status" value="1"/>
</dbReference>
<dbReference type="SUPFAM" id="SSF56112">
    <property type="entry name" value="Protein kinase-like (PK-like)"/>
    <property type="match status" value="1"/>
</dbReference>
<evidence type="ECO:0000259" key="2">
    <source>
        <dbReference type="PROSITE" id="PS50011"/>
    </source>
</evidence>
<dbReference type="EMBL" id="PP542043">
    <property type="protein sequence ID" value="XDO02034.1"/>
    <property type="molecule type" value="Genomic_DNA"/>
</dbReference>
<dbReference type="InterPro" id="IPR000719">
    <property type="entry name" value="Prot_kinase_dom"/>
</dbReference>
<dbReference type="PROSITE" id="PS50011">
    <property type="entry name" value="PROTEIN_KINASE_DOM"/>
    <property type="match status" value="1"/>
</dbReference>